<sequence length="67" mass="7786">MSDWEICEYCGAEMDLVEYLTSEPTYDYNDIGYREVVECMPVCINKQCPSKVRVDTDSMPDEDDTPF</sequence>
<gene>
    <name evidence="1" type="ordered locus">Dtox_3675</name>
</gene>
<dbReference type="Proteomes" id="UP000002217">
    <property type="component" value="Chromosome"/>
</dbReference>
<dbReference type="STRING" id="485916.Dtox_3675"/>
<dbReference type="AlphaFoldDB" id="C8VWM0"/>
<proteinExistence type="predicted"/>
<dbReference type="EMBL" id="CP001720">
    <property type="protein sequence ID" value="ACV64384.1"/>
    <property type="molecule type" value="Genomic_DNA"/>
</dbReference>
<keyword evidence="2" id="KW-1185">Reference proteome</keyword>
<accession>C8VWM0</accession>
<dbReference type="RefSeq" id="WP_015759071.1">
    <property type="nucleotide sequence ID" value="NC_013216.1"/>
</dbReference>
<reference evidence="1 2" key="1">
    <citation type="journal article" date="2009" name="Stand. Genomic Sci.">
        <title>Complete genome sequence of Desulfotomaculum acetoxidans type strain (5575).</title>
        <authorList>
            <person name="Spring S."/>
            <person name="Lapidus A."/>
            <person name="Schroder M."/>
            <person name="Gleim D."/>
            <person name="Sims D."/>
            <person name="Meincke L."/>
            <person name="Glavina Del Rio T."/>
            <person name="Tice H."/>
            <person name="Copeland A."/>
            <person name="Cheng J.F."/>
            <person name="Lucas S."/>
            <person name="Chen F."/>
            <person name="Nolan M."/>
            <person name="Bruce D."/>
            <person name="Goodwin L."/>
            <person name="Pitluck S."/>
            <person name="Ivanova N."/>
            <person name="Mavromatis K."/>
            <person name="Mikhailova N."/>
            <person name="Pati A."/>
            <person name="Chen A."/>
            <person name="Palaniappan K."/>
            <person name="Land M."/>
            <person name="Hauser L."/>
            <person name="Chang Y.J."/>
            <person name="Jeffries C.D."/>
            <person name="Chain P."/>
            <person name="Saunders E."/>
            <person name="Brettin T."/>
            <person name="Detter J.C."/>
            <person name="Goker M."/>
            <person name="Bristow J."/>
            <person name="Eisen J.A."/>
            <person name="Markowitz V."/>
            <person name="Hugenholtz P."/>
            <person name="Kyrpides N.C."/>
            <person name="Klenk H.P."/>
            <person name="Han C."/>
        </authorList>
    </citation>
    <scope>NUCLEOTIDE SEQUENCE [LARGE SCALE GENOMIC DNA]</scope>
    <source>
        <strain evidence="2">ATCC 49208 / DSM 771 / VKM B-1644</strain>
    </source>
</reference>
<evidence type="ECO:0000313" key="2">
    <source>
        <dbReference type="Proteomes" id="UP000002217"/>
    </source>
</evidence>
<dbReference type="KEGG" id="dae:Dtox_3675"/>
<organism evidence="1 2">
    <name type="scientific">Desulfofarcimen acetoxidans (strain ATCC 49208 / DSM 771 / KCTC 5769 / VKM B-1644 / 5575)</name>
    <name type="common">Desulfotomaculum acetoxidans</name>
    <dbReference type="NCBI Taxonomy" id="485916"/>
    <lineage>
        <taxon>Bacteria</taxon>
        <taxon>Bacillati</taxon>
        <taxon>Bacillota</taxon>
        <taxon>Clostridia</taxon>
        <taxon>Eubacteriales</taxon>
        <taxon>Peptococcaceae</taxon>
        <taxon>Desulfofarcimen</taxon>
    </lineage>
</organism>
<protein>
    <submittedName>
        <fullName evidence="1">Uncharacterized protein</fullName>
    </submittedName>
</protein>
<dbReference type="HOGENOM" id="CLU_2805412_0_0_9"/>
<evidence type="ECO:0000313" key="1">
    <source>
        <dbReference type="EMBL" id="ACV64384.1"/>
    </source>
</evidence>
<name>C8VWM0_DESAS</name>